<sequence length="165" mass="18835">MSNNVSGNKHEETSAELKRSLHRKRGSIKTSITNFMKILSDWEADPDSGDPDYLEASLETLQRNFNRFNDLQDQLEEIDPLEETKRTEFEESYIRVVGKTRRFLRGATKVPPHLSASITRMQPSLPATLPQISLSKFDGLPENRDSNESEIINGVPFENINQKCL</sequence>
<organism evidence="2 3">
    <name type="scientific">Cryptolaemus montrouzieri</name>
    <dbReference type="NCBI Taxonomy" id="559131"/>
    <lineage>
        <taxon>Eukaryota</taxon>
        <taxon>Metazoa</taxon>
        <taxon>Ecdysozoa</taxon>
        <taxon>Arthropoda</taxon>
        <taxon>Hexapoda</taxon>
        <taxon>Insecta</taxon>
        <taxon>Pterygota</taxon>
        <taxon>Neoptera</taxon>
        <taxon>Endopterygota</taxon>
        <taxon>Coleoptera</taxon>
        <taxon>Polyphaga</taxon>
        <taxon>Cucujiformia</taxon>
        <taxon>Coccinelloidea</taxon>
        <taxon>Coccinellidae</taxon>
        <taxon>Scymninae</taxon>
        <taxon>Scymnini</taxon>
        <taxon>Cryptolaemus</taxon>
    </lineage>
</organism>
<gene>
    <name evidence="2" type="ORF">HHI36_008595</name>
</gene>
<name>A0ABD2MSW4_9CUCU</name>
<dbReference type="EMBL" id="JABFTP020000021">
    <property type="protein sequence ID" value="KAL3269529.1"/>
    <property type="molecule type" value="Genomic_DNA"/>
</dbReference>
<evidence type="ECO:0000313" key="2">
    <source>
        <dbReference type="EMBL" id="KAL3269529.1"/>
    </source>
</evidence>
<evidence type="ECO:0000256" key="1">
    <source>
        <dbReference type="SAM" id="MobiDB-lite"/>
    </source>
</evidence>
<feature type="compositionally biased region" description="Basic and acidic residues" evidence="1">
    <location>
        <begin position="8"/>
        <end position="19"/>
    </location>
</feature>
<accession>A0ABD2MSW4</accession>
<comment type="caution">
    <text evidence="2">The sequence shown here is derived from an EMBL/GenBank/DDBJ whole genome shotgun (WGS) entry which is preliminary data.</text>
</comment>
<feature type="region of interest" description="Disordered" evidence="1">
    <location>
        <begin position="1"/>
        <end position="23"/>
    </location>
</feature>
<dbReference type="AlphaFoldDB" id="A0ABD2MSW4"/>
<evidence type="ECO:0000313" key="3">
    <source>
        <dbReference type="Proteomes" id="UP001516400"/>
    </source>
</evidence>
<reference evidence="2 3" key="1">
    <citation type="journal article" date="2021" name="BMC Biol.">
        <title>Horizontally acquired antibacterial genes associated with adaptive radiation of ladybird beetles.</title>
        <authorList>
            <person name="Li H.S."/>
            <person name="Tang X.F."/>
            <person name="Huang Y.H."/>
            <person name="Xu Z.Y."/>
            <person name="Chen M.L."/>
            <person name="Du X.Y."/>
            <person name="Qiu B.Y."/>
            <person name="Chen P.T."/>
            <person name="Zhang W."/>
            <person name="Slipinski A."/>
            <person name="Escalona H.E."/>
            <person name="Waterhouse R.M."/>
            <person name="Zwick A."/>
            <person name="Pang H."/>
        </authorList>
    </citation>
    <scope>NUCLEOTIDE SEQUENCE [LARGE SCALE GENOMIC DNA]</scope>
    <source>
        <strain evidence="2">SYSU2018</strain>
    </source>
</reference>
<protein>
    <submittedName>
        <fullName evidence="2">Uncharacterized protein</fullName>
    </submittedName>
</protein>
<proteinExistence type="predicted"/>
<dbReference type="Proteomes" id="UP001516400">
    <property type="component" value="Unassembled WGS sequence"/>
</dbReference>
<keyword evidence="3" id="KW-1185">Reference proteome</keyword>